<accession>A0A5B7IBS7</accession>
<evidence type="ECO:0000313" key="2">
    <source>
        <dbReference type="Proteomes" id="UP000324222"/>
    </source>
</evidence>
<sequence>MTTCSRRNSLLGHLAGVGRDFTGEQDVDGSEASRRRVPNDAHHDVPITLGEEIPVNCVMARLMKLMVKLLASPDNAPVKFMDLDALLRQSPLSLREKRLRSLHTADHHYQQDKTLIYLGRHPRGPASRFHKVESPAMEGAGPAA</sequence>
<proteinExistence type="predicted"/>
<name>A0A5B7IBS7_PORTR</name>
<evidence type="ECO:0000313" key="1">
    <source>
        <dbReference type="EMBL" id="MPC81262.1"/>
    </source>
</evidence>
<reference evidence="1 2" key="1">
    <citation type="submission" date="2019-05" db="EMBL/GenBank/DDBJ databases">
        <title>Another draft genome of Portunus trituberculatus and its Hox gene families provides insights of decapod evolution.</title>
        <authorList>
            <person name="Jeong J.-H."/>
            <person name="Song I."/>
            <person name="Kim S."/>
            <person name="Choi T."/>
            <person name="Kim D."/>
            <person name="Ryu S."/>
            <person name="Kim W."/>
        </authorList>
    </citation>
    <scope>NUCLEOTIDE SEQUENCE [LARGE SCALE GENOMIC DNA]</scope>
    <source>
        <tissue evidence="1">Muscle</tissue>
    </source>
</reference>
<gene>
    <name evidence="1" type="ORF">E2C01_075869</name>
</gene>
<dbReference type="Proteomes" id="UP000324222">
    <property type="component" value="Unassembled WGS sequence"/>
</dbReference>
<comment type="caution">
    <text evidence="1">The sequence shown here is derived from an EMBL/GenBank/DDBJ whole genome shotgun (WGS) entry which is preliminary data.</text>
</comment>
<keyword evidence="2" id="KW-1185">Reference proteome</keyword>
<organism evidence="1 2">
    <name type="scientific">Portunus trituberculatus</name>
    <name type="common">Swimming crab</name>
    <name type="synonym">Neptunus trituberculatus</name>
    <dbReference type="NCBI Taxonomy" id="210409"/>
    <lineage>
        <taxon>Eukaryota</taxon>
        <taxon>Metazoa</taxon>
        <taxon>Ecdysozoa</taxon>
        <taxon>Arthropoda</taxon>
        <taxon>Crustacea</taxon>
        <taxon>Multicrustacea</taxon>
        <taxon>Malacostraca</taxon>
        <taxon>Eumalacostraca</taxon>
        <taxon>Eucarida</taxon>
        <taxon>Decapoda</taxon>
        <taxon>Pleocyemata</taxon>
        <taxon>Brachyura</taxon>
        <taxon>Eubrachyura</taxon>
        <taxon>Portunoidea</taxon>
        <taxon>Portunidae</taxon>
        <taxon>Portuninae</taxon>
        <taxon>Portunus</taxon>
    </lineage>
</organism>
<dbReference type="AlphaFoldDB" id="A0A5B7IBS7"/>
<protein>
    <submittedName>
        <fullName evidence="1">Uncharacterized protein</fullName>
    </submittedName>
</protein>
<dbReference type="EMBL" id="VSRR010056427">
    <property type="protein sequence ID" value="MPC81262.1"/>
    <property type="molecule type" value="Genomic_DNA"/>
</dbReference>